<feature type="transmembrane region" description="Helical" evidence="8">
    <location>
        <begin position="388"/>
        <end position="407"/>
    </location>
</feature>
<dbReference type="GO" id="GO:0005886">
    <property type="term" value="C:plasma membrane"/>
    <property type="evidence" value="ECO:0007669"/>
    <property type="project" value="UniProtKB-SubCell"/>
</dbReference>
<dbReference type="InterPro" id="IPR020846">
    <property type="entry name" value="MFS_dom"/>
</dbReference>
<feature type="transmembrane region" description="Helical" evidence="8">
    <location>
        <begin position="288"/>
        <end position="311"/>
    </location>
</feature>
<keyword evidence="11" id="KW-1185">Reference proteome</keyword>
<dbReference type="PANTHER" id="PTHR23513">
    <property type="entry name" value="INTEGRAL MEMBRANE EFFLUX PROTEIN-RELATED"/>
    <property type="match status" value="1"/>
</dbReference>
<dbReference type="EMBL" id="LT607413">
    <property type="protein sequence ID" value="SCF35956.1"/>
    <property type="molecule type" value="Genomic_DNA"/>
</dbReference>
<keyword evidence="5 8" id="KW-1133">Transmembrane helix</keyword>
<organism evidence="10 11">
    <name type="scientific">Micromonospora echinospora</name>
    <name type="common">Micromonospora purpurea</name>
    <dbReference type="NCBI Taxonomy" id="1877"/>
    <lineage>
        <taxon>Bacteria</taxon>
        <taxon>Bacillati</taxon>
        <taxon>Actinomycetota</taxon>
        <taxon>Actinomycetes</taxon>
        <taxon>Micromonosporales</taxon>
        <taxon>Micromonosporaceae</taxon>
        <taxon>Micromonospora</taxon>
    </lineage>
</organism>
<feature type="transmembrane region" description="Helical" evidence="8">
    <location>
        <begin position="262"/>
        <end position="282"/>
    </location>
</feature>
<evidence type="ECO:0000256" key="5">
    <source>
        <dbReference type="ARBA" id="ARBA00022989"/>
    </source>
</evidence>
<dbReference type="Proteomes" id="UP000198253">
    <property type="component" value="Chromosome I"/>
</dbReference>
<dbReference type="Pfam" id="PF05977">
    <property type="entry name" value="MFS_3"/>
    <property type="match status" value="1"/>
</dbReference>
<keyword evidence="2" id="KW-0813">Transport</keyword>
<feature type="transmembrane region" description="Helical" evidence="8">
    <location>
        <begin position="347"/>
        <end position="368"/>
    </location>
</feature>
<dbReference type="Gene3D" id="1.20.1250.20">
    <property type="entry name" value="MFS general substrate transporter like domains"/>
    <property type="match status" value="1"/>
</dbReference>
<evidence type="ECO:0000256" key="8">
    <source>
        <dbReference type="SAM" id="Phobius"/>
    </source>
</evidence>
<evidence type="ECO:0000313" key="10">
    <source>
        <dbReference type="EMBL" id="SCF35956.1"/>
    </source>
</evidence>
<evidence type="ECO:0000313" key="11">
    <source>
        <dbReference type="Proteomes" id="UP000198253"/>
    </source>
</evidence>
<name>A0A1C4ZSZ4_MICEC</name>
<dbReference type="GO" id="GO:0022857">
    <property type="term" value="F:transmembrane transporter activity"/>
    <property type="evidence" value="ECO:0007669"/>
    <property type="project" value="InterPro"/>
</dbReference>
<dbReference type="InParanoid" id="A0A1C4ZSZ4"/>
<comment type="subcellular location">
    <subcellularLocation>
        <location evidence="1">Cell membrane</location>
        <topology evidence="1">Multi-pass membrane protein</topology>
    </subcellularLocation>
</comment>
<evidence type="ECO:0000256" key="4">
    <source>
        <dbReference type="ARBA" id="ARBA00022692"/>
    </source>
</evidence>
<evidence type="ECO:0000256" key="1">
    <source>
        <dbReference type="ARBA" id="ARBA00004651"/>
    </source>
</evidence>
<dbReference type="RefSeq" id="WP_157749029.1">
    <property type="nucleotide sequence ID" value="NZ_LT607413.1"/>
</dbReference>
<dbReference type="InterPro" id="IPR036259">
    <property type="entry name" value="MFS_trans_sf"/>
</dbReference>
<feature type="transmembrane region" description="Helical" evidence="8">
    <location>
        <begin position="413"/>
        <end position="431"/>
    </location>
</feature>
<feature type="domain" description="Major facilitator superfamily (MFS) profile" evidence="9">
    <location>
        <begin position="48"/>
        <end position="433"/>
    </location>
</feature>
<dbReference type="PANTHER" id="PTHR23513:SF6">
    <property type="entry name" value="MAJOR FACILITATOR SUPERFAMILY ASSOCIATED DOMAIN-CONTAINING PROTEIN"/>
    <property type="match status" value="1"/>
</dbReference>
<keyword evidence="4 8" id="KW-0812">Transmembrane</keyword>
<feature type="transmembrane region" description="Helical" evidence="8">
    <location>
        <begin position="323"/>
        <end position="341"/>
    </location>
</feature>
<keyword evidence="3" id="KW-1003">Cell membrane</keyword>
<evidence type="ECO:0000256" key="3">
    <source>
        <dbReference type="ARBA" id="ARBA00022475"/>
    </source>
</evidence>
<feature type="compositionally biased region" description="Polar residues" evidence="7">
    <location>
        <begin position="1"/>
        <end position="19"/>
    </location>
</feature>
<dbReference type="PROSITE" id="PS50850">
    <property type="entry name" value="MFS"/>
    <property type="match status" value="1"/>
</dbReference>
<evidence type="ECO:0000256" key="6">
    <source>
        <dbReference type="ARBA" id="ARBA00023136"/>
    </source>
</evidence>
<dbReference type="InterPro" id="IPR010290">
    <property type="entry name" value="TM_effector"/>
</dbReference>
<dbReference type="AlphaFoldDB" id="A0A1C4ZSZ4"/>
<protein>
    <submittedName>
        <fullName evidence="10">Predicted arabinose efflux permease, MFS family</fullName>
    </submittedName>
</protein>
<evidence type="ECO:0000256" key="7">
    <source>
        <dbReference type="SAM" id="MobiDB-lite"/>
    </source>
</evidence>
<sequence length="448" mass="45851">MDHSTTSGDSATETGSAGTVQERPATGAVPPDPTVPGGDGASTRLPAAFHRLWTAAVVSGLGDGLRYTALPLLAASVSRAPGDVAAVTVAGMLPWLLFGLFVGVLADRVDRRTLMWTTDLVRGVVVAAFAVLLVVGEPSIPLIVAFAFAVGCAQVVFDTAAGAFLPAVVNPAQLGAANGRLMAAQVLTSQFIGPPIAGLVFAFSVAWLFAVDAFTFVLAAVLVLTIRVPRREPGADGAGVGRDVIEGLRWLNRHRVLRDQSVIYGAMALVSGALLGIFVLYVNDHLGLGSLGYGLLMACFALGNVAVAPLVPRLRARWGDRAALTTAVLVVILTLTSLALLPTPVVAGLSLFLFGAAAMTWMVVTVTVRQELVPDALLGRVTSTYRMIGFGANPLGALAAGVTATLIGIRPMLAAGAALVAVVAVAFRAGLGSQAAVDEHVGKDPAGA</sequence>
<evidence type="ECO:0000259" key="9">
    <source>
        <dbReference type="PROSITE" id="PS50850"/>
    </source>
</evidence>
<accession>A0A1C4ZSZ4</accession>
<evidence type="ECO:0000256" key="2">
    <source>
        <dbReference type="ARBA" id="ARBA00022448"/>
    </source>
</evidence>
<proteinExistence type="predicted"/>
<gene>
    <name evidence="10" type="ORF">GA0070618_5714</name>
</gene>
<feature type="transmembrane region" description="Helical" evidence="8">
    <location>
        <begin position="84"/>
        <end position="106"/>
    </location>
</feature>
<reference evidence="11" key="1">
    <citation type="submission" date="2016-06" db="EMBL/GenBank/DDBJ databases">
        <authorList>
            <person name="Varghese N."/>
            <person name="Submissions Spin"/>
        </authorList>
    </citation>
    <scope>NUCLEOTIDE SEQUENCE [LARGE SCALE GENOMIC DNA]</scope>
    <source>
        <strain evidence="11">DSM 43816</strain>
    </source>
</reference>
<feature type="transmembrane region" description="Helical" evidence="8">
    <location>
        <begin position="207"/>
        <end position="226"/>
    </location>
</feature>
<dbReference type="CDD" id="cd06173">
    <property type="entry name" value="MFS_MefA_like"/>
    <property type="match status" value="1"/>
</dbReference>
<dbReference type="SUPFAM" id="SSF103473">
    <property type="entry name" value="MFS general substrate transporter"/>
    <property type="match status" value="1"/>
</dbReference>
<feature type="region of interest" description="Disordered" evidence="7">
    <location>
        <begin position="1"/>
        <end position="41"/>
    </location>
</feature>
<keyword evidence="6 8" id="KW-0472">Membrane</keyword>